<dbReference type="InterPro" id="IPR050884">
    <property type="entry name" value="CNP_phosphodiesterase-III"/>
</dbReference>
<dbReference type="AlphaFoldDB" id="A0AAE2ZGI0"/>
<evidence type="ECO:0000313" key="6">
    <source>
        <dbReference type="EMBL" id="MBW8636153.1"/>
    </source>
</evidence>
<dbReference type="PANTHER" id="PTHR42988">
    <property type="entry name" value="PHOSPHOHYDROLASE"/>
    <property type="match status" value="1"/>
</dbReference>
<organism evidence="6 7">
    <name type="scientific">Flavimaribacter sediminis</name>
    <dbReference type="NCBI Taxonomy" id="2865987"/>
    <lineage>
        <taxon>Bacteria</taxon>
        <taxon>Pseudomonadati</taxon>
        <taxon>Pseudomonadota</taxon>
        <taxon>Alphaproteobacteria</taxon>
        <taxon>Hyphomicrobiales</taxon>
        <taxon>Rhizobiaceae</taxon>
        <taxon>Flavimaribacter</taxon>
    </lineage>
</organism>
<gene>
    <name evidence="6" type="ORF">K1W69_03055</name>
</gene>
<protein>
    <submittedName>
        <fullName evidence="6">Metallophosphoesterase</fullName>
    </submittedName>
</protein>
<comment type="caution">
    <text evidence="6">The sequence shown here is derived from an EMBL/GenBank/DDBJ whole genome shotgun (WGS) entry which is preliminary data.</text>
</comment>
<evidence type="ECO:0000313" key="7">
    <source>
        <dbReference type="Proteomes" id="UP001196509"/>
    </source>
</evidence>
<sequence>MKLVHISDIHINSETILDSDPVDNFGRCIAHVEKHHMDADCIVITGDLTHHGQEASYIRLRDMLDKSALKDALAPRLMIGNHDNRNNFARVFPNTPRDENGFIQWTEETPAGLFVYMDTNEPGTHAGVYCERRQEWLNETLADARAAGMDVWLFMHHNPLTVHVANADLIGIIQQHELREILRAHSEIVKHIFFGHCHYTLSGSVEGIPLSAPRSTNHPCWPEFSGDPRVMAYGPVAPNYNVCFLDAGATVVHSIDFLHEDEIIRLMAGEDGWITEVVAD</sequence>
<evidence type="ECO:0000256" key="1">
    <source>
        <dbReference type="ARBA" id="ARBA00022723"/>
    </source>
</evidence>
<comment type="similarity">
    <text evidence="4">Belongs to the cyclic nucleotide phosphodiesterase class-III family.</text>
</comment>
<keyword evidence="1" id="KW-0479">Metal-binding</keyword>
<proteinExistence type="inferred from homology"/>
<dbReference type="Gene3D" id="3.60.21.10">
    <property type="match status" value="1"/>
</dbReference>
<dbReference type="SUPFAM" id="SSF56300">
    <property type="entry name" value="Metallo-dependent phosphatases"/>
    <property type="match status" value="1"/>
</dbReference>
<dbReference type="RefSeq" id="WP_220226857.1">
    <property type="nucleotide sequence ID" value="NZ_JAICBX010000001.1"/>
</dbReference>
<evidence type="ECO:0000256" key="3">
    <source>
        <dbReference type="ARBA" id="ARBA00023004"/>
    </source>
</evidence>
<keyword evidence="2" id="KW-0378">Hydrolase</keyword>
<dbReference type="PANTHER" id="PTHR42988:SF2">
    <property type="entry name" value="CYCLIC NUCLEOTIDE PHOSPHODIESTERASE CBUA0032-RELATED"/>
    <property type="match status" value="1"/>
</dbReference>
<dbReference type="Pfam" id="PF00149">
    <property type="entry name" value="Metallophos"/>
    <property type="match status" value="1"/>
</dbReference>
<dbReference type="InterPro" id="IPR004843">
    <property type="entry name" value="Calcineurin-like_PHP"/>
</dbReference>
<accession>A0AAE2ZGI0</accession>
<dbReference type="InterPro" id="IPR029052">
    <property type="entry name" value="Metallo-depent_PP-like"/>
</dbReference>
<keyword evidence="3" id="KW-0408">Iron</keyword>
<dbReference type="EMBL" id="JAICBX010000001">
    <property type="protein sequence ID" value="MBW8636153.1"/>
    <property type="molecule type" value="Genomic_DNA"/>
</dbReference>
<name>A0AAE2ZGI0_9HYPH</name>
<reference evidence="6" key="1">
    <citation type="submission" date="2021-08" db="EMBL/GenBank/DDBJ databases">
        <title>Hoeflea bacterium WL0058 sp. nov., isolated from the sediment.</title>
        <authorList>
            <person name="Wang L."/>
            <person name="Zhang D."/>
        </authorList>
    </citation>
    <scope>NUCLEOTIDE SEQUENCE</scope>
    <source>
        <strain evidence="6">WL0058</strain>
    </source>
</reference>
<feature type="domain" description="Calcineurin-like phosphoesterase" evidence="5">
    <location>
        <begin position="1"/>
        <end position="198"/>
    </location>
</feature>
<evidence type="ECO:0000259" key="5">
    <source>
        <dbReference type="Pfam" id="PF00149"/>
    </source>
</evidence>
<dbReference type="Proteomes" id="UP001196509">
    <property type="component" value="Unassembled WGS sequence"/>
</dbReference>
<evidence type="ECO:0000256" key="2">
    <source>
        <dbReference type="ARBA" id="ARBA00022801"/>
    </source>
</evidence>
<dbReference type="GO" id="GO:0016787">
    <property type="term" value="F:hydrolase activity"/>
    <property type="evidence" value="ECO:0007669"/>
    <property type="project" value="UniProtKB-KW"/>
</dbReference>
<keyword evidence="7" id="KW-1185">Reference proteome</keyword>
<dbReference type="GO" id="GO:0046872">
    <property type="term" value="F:metal ion binding"/>
    <property type="evidence" value="ECO:0007669"/>
    <property type="project" value="UniProtKB-KW"/>
</dbReference>
<evidence type="ECO:0000256" key="4">
    <source>
        <dbReference type="ARBA" id="ARBA00025742"/>
    </source>
</evidence>